<keyword evidence="7" id="KW-1185">Reference proteome</keyword>
<dbReference type="Pfam" id="PF00440">
    <property type="entry name" value="TetR_N"/>
    <property type="match status" value="1"/>
</dbReference>
<keyword evidence="2 4" id="KW-0238">DNA-binding</keyword>
<dbReference type="InterPro" id="IPR050109">
    <property type="entry name" value="HTH-type_TetR-like_transc_reg"/>
</dbReference>
<dbReference type="PROSITE" id="PS50977">
    <property type="entry name" value="HTH_TETR_2"/>
    <property type="match status" value="1"/>
</dbReference>
<evidence type="ECO:0000256" key="1">
    <source>
        <dbReference type="ARBA" id="ARBA00023015"/>
    </source>
</evidence>
<feature type="domain" description="HTH tetR-type" evidence="5">
    <location>
        <begin position="17"/>
        <end position="77"/>
    </location>
</feature>
<name>A0ABT7N337_9MICO</name>
<dbReference type="SUPFAM" id="SSF46689">
    <property type="entry name" value="Homeodomain-like"/>
    <property type="match status" value="1"/>
</dbReference>
<evidence type="ECO:0000256" key="4">
    <source>
        <dbReference type="PROSITE-ProRule" id="PRU00335"/>
    </source>
</evidence>
<sequence>MNTPREYDMTLRAEQAAQTRVRILDALTALVAEIPLAAVTLPRVADRAGVTVQTVLRNFGSRDGLFAAGLEFGRDAVVAERTITPDDVDASLAALVDHYERTSTMTLLLLGQESWEPIAAEVTAGGKALHRDWVERVFAHALDDAADRDEATDLLVVATDLYCYKLLRLDRALSRDRTLQRMRRLVQAVLDTL</sequence>
<proteinExistence type="predicted"/>
<organism evidence="6 7">
    <name type="scientific">Microbacterium candidum</name>
    <dbReference type="NCBI Taxonomy" id="3041922"/>
    <lineage>
        <taxon>Bacteria</taxon>
        <taxon>Bacillati</taxon>
        <taxon>Actinomycetota</taxon>
        <taxon>Actinomycetes</taxon>
        <taxon>Micrococcales</taxon>
        <taxon>Microbacteriaceae</taxon>
        <taxon>Microbacterium</taxon>
    </lineage>
</organism>
<dbReference type="Gene3D" id="1.10.357.10">
    <property type="entry name" value="Tetracycline Repressor, domain 2"/>
    <property type="match status" value="1"/>
</dbReference>
<keyword evidence="1" id="KW-0805">Transcription regulation</keyword>
<evidence type="ECO:0000313" key="7">
    <source>
        <dbReference type="Proteomes" id="UP001235064"/>
    </source>
</evidence>
<evidence type="ECO:0000256" key="2">
    <source>
        <dbReference type="ARBA" id="ARBA00023125"/>
    </source>
</evidence>
<keyword evidence="3" id="KW-0804">Transcription</keyword>
<accession>A0ABT7N337</accession>
<comment type="caution">
    <text evidence="6">The sequence shown here is derived from an EMBL/GenBank/DDBJ whole genome shotgun (WGS) entry which is preliminary data.</text>
</comment>
<dbReference type="InterPro" id="IPR009057">
    <property type="entry name" value="Homeodomain-like_sf"/>
</dbReference>
<dbReference type="PANTHER" id="PTHR30055:SF234">
    <property type="entry name" value="HTH-TYPE TRANSCRIPTIONAL REGULATOR BETI"/>
    <property type="match status" value="1"/>
</dbReference>
<dbReference type="PANTHER" id="PTHR30055">
    <property type="entry name" value="HTH-TYPE TRANSCRIPTIONAL REGULATOR RUTR"/>
    <property type="match status" value="1"/>
</dbReference>
<evidence type="ECO:0000259" key="5">
    <source>
        <dbReference type="PROSITE" id="PS50977"/>
    </source>
</evidence>
<feature type="DNA-binding region" description="H-T-H motif" evidence="4">
    <location>
        <begin position="40"/>
        <end position="59"/>
    </location>
</feature>
<gene>
    <name evidence="6" type="ORF">QSV35_17485</name>
</gene>
<evidence type="ECO:0000313" key="6">
    <source>
        <dbReference type="EMBL" id="MDL9981128.1"/>
    </source>
</evidence>
<dbReference type="EMBL" id="JASXSZ010000006">
    <property type="protein sequence ID" value="MDL9981128.1"/>
    <property type="molecule type" value="Genomic_DNA"/>
</dbReference>
<dbReference type="Proteomes" id="UP001235064">
    <property type="component" value="Unassembled WGS sequence"/>
</dbReference>
<dbReference type="InterPro" id="IPR001647">
    <property type="entry name" value="HTH_TetR"/>
</dbReference>
<dbReference type="RefSeq" id="WP_286290135.1">
    <property type="nucleotide sequence ID" value="NZ_JASXSZ010000006.1"/>
</dbReference>
<protein>
    <submittedName>
        <fullName evidence="6">Helix-turn-helix domain-containing protein</fullName>
    </submittedName>
</protein>
<evidence type="ECO:0000256" key="3">
    <source>
        <dbReference type="ARBA" id="ARBA00023163"/>
    </source>
</evidence>
<reference evidence="6 7" key="1">
    <citation type="submission" date="2023-06" db="EMBL/GenBank/DDBJ databases">
        <title>Microbacterium sp. nov., isolated from a waste landfill.</title>
        <authorList>
            <person name="Wen W."/>
        </authorList>
    </citation>
    <scope>NUCLEOTIDE SEQUENCE [LARGE SCALE GENOMIC DNA]</scope>
    <source>
        <strain evidence="6 7">ASV49</strain>
    </source>
</reference>